<dbReference type="PANTHER" id="PTHR36923:SF3">
    <property type="entry name" value="FERREDOXIN"/>
    <property type="match status" value="1"/>
</dbReference>
<evidence type="ECO:0000256" key="6">
    <source>
        <dbReference type="ARBA" id="ARBA00023014"/>
    </source>
</evidence>
<keyword evidence="4" id="KW-0249">Electron transport</keyword>
<dbReference type="PANTHER" id="PTHR36923">
    <property type="entry name" value="FERREDOXIN"/>
    <property type="match status" value="1"/>
</dbReference>
<organism evidence="8 9">
    <name type="scientific">Pseudonocardia halophobica</name>
    <dbReference type="NCBI Taxonomy" id="29401"/>
    <lineage>
        <taxon>Bacteria</taxon>
        <taxon>Bacillati</taxon>
        <taxon>Actinomycetota</taxon>
        <taxon>Actinomycetes</taxon>
        <taxon>Pseudonocardiales</taxon>
        <taxon>Pseudonocardiaceae</taxon>
        <taxon>Pseudonocardia</taxon>
    </lineage>
</organism>
<reference evidence="8" key="1">
    <citation type="journal article" date="2014" name="Int. J. Syst. Evol. Microbiol.">
        <title>Complete genome sequence of Corynebacterium casei LMG S-19264T (=DSM 44701T), isolated from a smear-ripened cheese.</title>
        <authorList>
            <consortium name="US DOE Joint Genome Institute (JGI-PGF)"/>
            <person name="Walter F."/>
            <person name="Albersmeier A."/>
            <person name="Kalinowski J."/>
            <person name="Ruckert C."/>
        </authorList>
    </citation>
    <scope>NUCLEOTIDE SEQUENCE</scope>
    <source>
        <strain evidence="8">VKM Ac-1069</strain>
    </source>
</reference>
<keyword evidence="2" id="KW-0813">Transport</keyword>
<accession>A0A9W6NXF9</accession>
<dbReference type="SUPFAM" id="SSF54862">
    <property type="entry name" value="4Fe-4S ferredoxins"/>
    <property type="match status" value="1"/>
</dbReference>
<dbReference type="AlphaFoldDB" id="A0A9W6NXF9"/>
<keyword evidence="9" id="KW-1185">Reference proteome</keyword>
<comment type="cofactor">
    <cofactor evidence="1">
        <name>[3Fe-4S] cluster</name>
        <dbReference type="ChEBI" id="CHEBI:21137"/>
    </cofactor>
</comment>
<dbReference type="GO" id="GO:0051538">
    <property type="term" value="F:3 iron, 4 sulfur cluster binding"/>
    <property type="evidence" value="ECO:0007669"/>
    <property type="project" value="UniProtKB-KW"/>
</dbReference>
<dbReference type="Pfam" id="PF13459">
    <property type="entry name" value="Fer4_15"/>
    <property type="match status" value="1"/>
</dbReference>
<evidence type="ECO:0000313" key="9">
    <source>
        <dbReference type="Proteomes" id="UP001143463"/>
    </source>
</evidence>
<sequence length="64" mass="6822">MRIGVDSEVCEAHGQCSIVDMDLFPLDDDGYSAVGPDREVPEGEEDTAKLGVDACPVRALKVLS</sequence>
<keyword evidence="5" id="KW-0408">Iron</keyword>
<dbReference type="RefSeq" id="WP_037048983.1">
    <property type="nucleotide sequence ID" value="NZ_BAAAUZ010000003.1"/>
</dbReference>
<evidence type="ECO:0000256" key="7">
    <source>
        <dbReference type="ARBA" id="ARBA00023291"/>
    </source>
</evidence>
<keyword evidence="6" id="KW-0411">Iron-sulfur</keyword>
<reference evidence="8" key="2">
    <citation type="submission" date="2023-01" db="EMBL/GenBank/DDBJ databases">
        <authorList>
            <person name="Sun Q."/>
            <person name="Evtushenko L."/>
        </authorList>
    </citation>
    <scope>NUCLEOTIDE SEQUENCE</scope>
    <source>
        <strain evidence="8">VKM Ac-1069</strain>
    </source>
</reference>
<evidence type="ECO:0000256" key="3">
    <source>
        <dbReference type="ARBA" id="ARBA00022723"/>
    </source>
</evidence>
<protein>
    <recommendedName>
        <fullName evidence="10">Ferredoxin</fullName>
    </recommendedName>
</protein>
<dbReference type="GO" id="GO:0046872">
    <property type="term" value="F:metal ion binding"/>
    <property type="evidence" value="ECO:0007669"/>
    <property type="project" value="UniProtKB-KW"/>
</dbReference>
<evidence type="ECO:0000256" key="4">
    <source>
        <dbReference type="ARBA" id="ARBA00022982"/>
    </source>
</evidence>
<dbReference type="InterPro" id="IPR051269">
    <property type="entry name" value="Fe-S_cluster_ET"/>
</dbReference>
<gene>
    <name evidence="8" type="ORF">GCM10017577_45780</name>
</gene>
<evidence type="ECO:0000256" key="5">
    <source>
        <dbReference type="ARBA" id="ARBA00023004"/>
    </source>
</evidence>
<comment type="caution">
    <text evidence="8">The sequence shown here is derived from an EMBL/GenBank/DDBJ whole genome shotgun (WGS) entry which is preliminary data.</text>
</comment>
<keyword evidence="7" id="KW-0003">3Fe-4S</keyword>
<keyword evidence="3" id="KW-0479">Metal-binding</keyword>
<evidence type="ECO:0008006" key="10">
    <source>
        <dbReference type="Google" id="ProtNLM"/>
    </source>
</evidence>
<evidence type="ECO:0000256" key="2">
    <source>
        <dbReference type="ARBA" id="ARBA00022448"/>
    </source>
</evidence>
<dbReference type="Gene3D" id="3.30.70.20">
    <property type="match status" value="1"/>
</dbReference>
<evidence type="ECO:0000256" key="1">
    <source>
        <dbReference type="ARBA" id="ARBA00001927"/>
    </source>
</evidence>
<dbReference type="EMBL" id="BSFQ01000021">
    <property type="protein sequence ID" value="GLL13435.1"/>
    <property type="molecule type" value="Genomic_DNA"/>
</dbReference>
<name>A0A9W6NXF9_9PSEU</name>
<proteinExistence type="predicted"/>
<evidence type="ECO:0000313" key="8">
    <source>
        <dbReference type="EMBL" id="GLL13435.1"/>
    </source>
</evidence>
<dbReference type="Proteomes" id="UP001143463">
    <property type="component" value="Unassembled WGS sequence"/>
</dbReference>